<keyword evidence="3" id="KW-0238">DNA-binding</keyword>
<evidence type="ECO:0000259" key="7">
    <source>
        <dbReference type="PROSITE" id="PS50110"/>
    </source>
</evidence>
<evidence type="ECO:0000256" key="5">
    <source>
        <dbReference type="PROSITE-ProRule" id="PRU00169"/>
    </source>
</evidence>
<evidence type="ECO:0000256" key="2">
    <source>
        <dbReference type="ARBA" id="ARBA00023015"/>
    </source>
</evidence>
<comment type="caution">
    <text evidence="8">The sequence shown here is derived from an EMBL/GenBank/DDBJ whole genome shotgun (WGS) entry which is preliminary data.</text>
</comment>
<dbReference type="InterPro" id="IPR000792">
    <property type="entry name" value="Tscrpt_reg_LuxR_C"/>
</dbReference>
<dbReference type="SUPFAM" id="SSF46894">
    <property type="entry name" value="C-terminal effector domain of the bipartite response regulators"/>
    <property type="match status" value="1"/>
</dbReference>
<evidence type="ECO:0000313" key="9">
    <source>
        <dbReference type="Proteomes" id="UP001500908"/>
    </source>
</evidence>
<dbReference type="CDD" id="cd17535">
    <property type="entry name" value="REC_NarL-like"/>
    <property type="match status" value="1"/>
</dbReference>
<feature type="domain" description="HTH luxR-type" evidence="6">
    <location>
        <begin position="143"/>
        <end position="213"/>
    </location>
</feature>
<organism evidence="8 9">
    <name type="scientific">Salinactinospora qingdaonensis</name>
    <dbReference type="NCBI Taxonomy" id="702744"/>
    <lineage>
        <taxon>Bacteria</taxon>
        <taxon>Bacillati</taxon>
        <taxon>Actinomycetota</taxon>
        <taxon>Actinomycetes</taxon>
        <taxon>Streptosporangiales</taxon>
        <taxon>Nocardiopsidaceae</taxon>
        <taxon>Salinactinospora</taxon>
    </lineage>
</organism>
<evidence type="ECO:0000313" key="8">
    <source>
        <dbReference type="EMBL" id="GAA3755526.1"/>
    </source>
</evidence>
<gene>
    <name evidence="8" type="ORF">GCM10022402_37660</name>
</gene>
<dbReference type="PROSITE" id="PS50110">
    <property type="entry name" value="RESPONSE_REGULATORY"/>
    <property type="match status" value="1"/>
</dbReference>
<dbReference type="PANTHER" id="PTHR43214">
    <property type="entry name" value="TWO-COMPONENT RESPONSE REGULATOR"/>
    <property type="match status" value="1"/>
</dbReference>
<dbReference type="InterPro" id="IPR011006">
    <property type="entry name" value="CheY-like_superfamily"/>
</dbReference>
<dbReference type="SMART" id="SM00421">
    <property type="entry name" value="HTH_LUXR"/>
    <property type="match status" value="1"/>
</dbReference>
<evidence type="ECO:0000259" key="6">
    <source>
        <dbReference type="PROSITE" id="PS50043"/>
    </source>
</evidence>
<dbReference type="Pfam" id="PF00072">
    <property type="entry name" value="Response_reg"/>
    <property type="match status" value="1"/>
</dbReference>
<dbReference type="SMART" id="SM00448">
    <property type="entry name" value="REC"/>
    <property type="match status" value="1"/>
</dbReference>
<evidence type="ECO:0000256" key="1">
    <source>
        <dbReference type="ARBA" id="ARBA00022553"/>
    </source>
</evidence>
<sequence>MRVLIAEDDVLLRQGLALLLETEGFEVVGAAHDATTFHKLLEERSPDVAVVDIRLPPDYNDEGLRAAAQARQRFPGFPVLVLSAYVESGYATELISEAHGIGYLLKDRVGEVAEFIEALTRVARGGVALDPEVVSHLLGGRSRGDRLEALTPRELEVLGLMAEGHGNARICELLGLSTPAVGKHIGAIFDKLGLSPSDSGHRRVQAVLAYLNR</sequence>
<dbReference type="InterPro" id="IPR016032">
    <property type="entry name" value="Sig_transdc_resp-reg_C-effctor"/>
</dbReference>
<proteinExistence type="predicted"/>
<dbReference type="Proteomes" id="UP001500908">
    <property type="component" value="Unassembled WGS sequence"/>
</dbReference>
<reference evidence="9" key="1">
    <citation type="journal article" date="2019" name="Int. J. Syst. Evol. Microbiol.">
        <title>The Global Catalogue of Microorganisms (GCM) 10K type strain sequencing project: providing services to taxonomists for standard genome sequencing and annotation.</title>
        <authorList>
            <consortium name="The Broad Institute Genomics Platform"/>
            <consortium name="The Broad Institute Genome Sequencing Center for Infectious Disease"/>
            <person name="Wu L."/>
            <person name="Ma J."/>
        </authorList>
    </citation>
    <scope>NUCLEOTIDE SEQUENCE [LARGE SCALE GENOMIC DNA]</scope>
    <source>
        <strain evidence="9">JCM 17137</strain>
    </source>
</reference>
<dbReference type="InterPro" id="IPR039420">
    <property type="entry name" value="WalR-like"/>
</dbReference>
<evidence type="ECO:0000256" key="3">
    <source>
        <dbReference type="ARBA" id="ARBA00023125"/>
    </source>
</evidence>
<keyword evidence="1 5" id="KW-0597">Phosphoprotein</keyword>
<protein>
    <submittedName>
        <fullName evidence="8">Response regulator transcription factor</fullName>
    </submittedName>
</protein>
<dbReference type="PROSITE" id="PS50043">
    <property type="entry name" value="HTH_LUXR_2"/>
    <property type="match status" value="1"/>
</dbReference>
<feature type="domain" description="Response regulatory" evidence="7">
    <location>
        <begin position="2"/>
        <end position="121"/>
    </location>
</feature>
<keyword evidence="2" id="KW-0805">Transcription regulation</keyword>
<dbReference type="Pfam" id="PF00196">
    <property type="entry name" value="GerE"/>
    <property type="match status" value="1"/>
</dbReference>
<name>A0ABP7GAF8_9ACTN</name>
<accession>A0ABP7GAF8</accession>
<dbReference type="CDD" id="cd06170">
    <property type="entry name" value="LuxR_C_like"/>
    <property type="match status" value="1"/>
</dbReference>
<dbReference type="EMBL" id="BAABDD010000021">
    <property type="protein sequence ID" value="GAA3755526.1"/>
    <property type="molecule type" value="Genomic_DNA"/>
</dbReference>
<dbReference type="InterPro" id="IPR001789">
    <property type="entry name" value="Sig_transdc_resp-reg_receiver"/>
</dbReference>
<dbReference type="Gene3D" id="3.40.50.2300">
    <property type="match status" value="1"/>
</dbReference>
<dbReference type="PRINTS" id="PR00038">
    <property type="entry name" value="HTHLUXR"/>
</dbReference>
<dbReference type="RefSeq" id="WP_344973991.1">
    <property type="nucleotide sequence ID" value="NZ_BAABDD010000021.1"/>
</dbReference>
<feature type="modified residue" description="4-aspartylphosphate" evidence="5">
    <location>
        <position position="52"/>
    </location>
</feature>
<keyword evidence="9" id="KW-1185">Reference proteome</keyword>
<evidence type="ECO:0000256" key="4">
    <source>
        <dbReference type="ARBA" id="ARBA00023163"/>
    </source>
</evidence>
<dbReference type="PANTHER" id="PTHR43214:SF24">
    <property type="entry name" value="TRANSCRIPTIONAL REGULATORY PROTEIN NARL-RELATED"/>
    <property type="match status" value="1"/>
</dbReference>
<dbReference type="InterPro" id="IPR058245">
    <property type="entry name" value="NreC/VraR/RcsB-like_REC"/>
</dbReference>
<keyword evidence="4" id="KW-0804">Transcription</keyword>
<dbReference type="SUPFAM" id="SSF52172">
    <property type="entry name" value="CheY-like"/>
    <property type="match status" value="1"/>
</dbReference>